<dbReference type="SUPFAM" id="SSF53098">
    <property type="entry name" value="Ribonuclease H-like"/>
    <property type="match status" value="1"/>
</dbReference>
<dbReference type="InterPro" id="IPR010994">
    <property type="entry name" value="RuvA_2-like"/>
</dbReference>
<keyword evidence="8 10" id="KW-0539">Nucleus</keyword>
<feature type="compositionally biased region" description="Basic and acidic residues" evidence="11">
    <location>
        <begin position="123"/>
        <end position="135"/>
    </location>
</feature>
<evidence type="ECO:0000256" key="1">
    <source>
        <dbReference type="ARBA" id="ARBA00004123"/>
    </source>
</evidence>
<feature type="compositionally biased region" description="Basic and acidic residues" evidence="11">
    <location>
        <begin position="1215"/>
        <end position="1230"/>
    </location>
</feature>
<dbReference type="SUPFAM" id="SSF50249">
    <property type="entry name" value="Nucleic acid-binding proteins"/>
    <property type="match status" value="1"/>
</dbReference>
<dbReference type="InterPro" id="IPR032706">
    <property type="entry name" value="Spt6_HHH"/>
</dbReference>
<dbReference type="FunFam" id="3.30.505.10:FF:000056">
    <property type="entry name" value="Transcription elongation factor Spt6"/>
    <property type="match status" value="1"/>
</dbReference>
<evidence type="ECO:0000313" key="14">
    <source>
        <dbReference type="Proteomes" id="UP000800092"/>
    </source>
</evidence>
<dbReference type="InterPro" id="IPR042066">
    <property type="entry name" value="Spt6_death-like"/>
</dbReference>
<dbReference type="Gene3D" id="2.40.50.140">
    <property type="entry name" value="Nucleic acid-binding proteins"/>
    <property type="match status" value="1"/>
</dbReference>
<evidence type="ECO:0000256" key="3">
    <source>
        <dbReference type="ARBA" id="ARBA00009253"/>
    </source>
</evidence>
<dbReference type="Pfam" id="PF14632">
    <property type="entry name" value="SPT6_acidic"/>
    <property type="match status" value="1"/>
</dbReference>
<feature type="domain" description="S1 motif" evidence="12">
    <location>
        <begin position="1116"/>
        <end position="1190"/>
    </location>
</feature>
<dbReference type="FunFam" id="1.10.10.2740:FF:000002">
    <property type="entry name" value="Transcription elongation factor Spt6"/>
    <property type="match status" value="1"/>
</dbReference>
<dbReference type="Pfam" id="PF14633">
    <property type="entry name" value="SH2_2"/>
    <property type="match status" value="1"/>
</dbReference>
<dbReference type="GO" id="GO:0005694">
    <property type="term" value="C:chromosome"/>
    <property type="evidence" value="ECO:0007669"/>
    <property type="project" value="UniProtKB-SubCell"/>
</dbReference>
<dbReference type="InterPro" id="IPR028231">
    <property type="entry name" value="Spt6_YqgF"/>
</dbReference>
<dbReference type="FunFam" id="3.30.420.140:FF:000007">
    <property type="entry name" value="Transcription elongation factor SPT6"/>
    <property type="match status" value="1"/>
</dbReference>
<dbReference type="InterPro" id="IPR036860">
    <property type="entry name" value="SH2_dom_sf"/>
</dbReference>
<evidence type="ECO:0000256" key="6">
    <source>
        <dbReference type="ARBA" id="ARBA00022999"/>
    </source>
</evidence>
<dbReference type="PROSITE" id="PS50126">
    <property type="entry name" value="S1"/>
    <property type="match status" value="1"/>
</dbReference>
<feature type="compositionally biased region" description="Acidic residues" evidence="11">
    <location>
        <begin position="162"/>
        <end position="178"/>
    </location>
</feature>
<dbReference type="GO" id="GO:0008023">
    <property type="term" value="C:transcription elongation factor complex"/>
    <property type="evidence" value="ECO:0007669"/>
    <property type="project" value="TreeGrafter"/>
</dbReference>
<dbReference type="GO" id="GO:0042393">
    <property type="term" value="F:histone binding"/>
    <property type="evidence" value="ECO:0007669"/>
    <property type="project" value="TreeGrafter"/>
</dbReference>
<dbReference type="Pfam" id="PF14635">
    <property type="entry name" value="HHH_7"/>
    <property type="match status" value="1"/>
</dbReference>
<evidence type="ECO:0000256" key="5">
    <source>
        <dbReference type="ARBA" id="ARBA00022454"/>
    </source>
</evidence>
<dbReference type="Gene3D" id="1.10.3500.10">
    <property type="entry name" value="Tex N-terminal region-like"/>
    <property type="match status" value="1"/>
</dbReference>
<dbReference type="PANTHER" id="PTHR10145:SF6">
    <property type="entry name" value="TRANSCRIPTION ELONGATION FACTOR SPT6"/>
    <property type="match status" value="1"/>
</dbReference>
<dbReference type="Pfam" id="PF21710">
    <property type="entry name" value="Spt6_S1"/>
    <property type="match status" value="1"/>
</dbReference>
<dbReference type="Proteomes" id="UP000800092">
    <property type="component" value="Unassembled WGS sequence"/>
</dbReference>
<feature type="compositionally biased region" description="Basic residues" evidence="11">
    <location>
        <begin position="77"/>
        <end position="86"/>
    </location>
</feature>
<dbReference type="SUPFAM" id="SSF47781">
    <property type="entry name" value="RuvA domain 2-like"/>
    <property type="match status" value="2"/>
</dbReference>
<feature type="compositionally biased region" description="Acidic residues" evidence="11">
    <location>
        <begin position="13"/>
        <end position="24"/>
    </location>
</feature>
<dbReference type="GO" id="GO:0140673">
    <property type="term" value="P:transcription elongation-coupled chromatin remodeling"/>
    <property type="evidence" value="ECO:0007669"/>
    <property type="project" value="InterPro"/>
</dbReference>
<dbReference type="InterPro" id="IPR000980">
    <property type="entry name" value="SH2"/>
</dbReference>
<dbReference type="GO" id="GO:0003677">
    <property type="term" value="F:DNA binding"/>
    <property type="evidence" value="ECO:0007669"/>
    <property type="project" value="InterPro"/>
</dbReference>
<feature type="compositionally biased region" description="Acidic residues" evidence="11">
    <location>
        <begin position="64"/>
        <end position="73"/>
    </location>
</feature>
<keyword evidence="14" id="KW-1185">Reference proteome</keyword>
<dbReference type="SUPFAM" id="SSF158832">
    <property type="entry name" value="Tex N-terminal region-like"/>
    <property type="match status" value="1"/>
</dbReference>
<dbReference type="PIRSF" id="PIRSF036947">
    <property type="entry name" value="Spt6"/>
    <property type="match status" value="1"/>
</dbReference>
<protein>
    <recommendedName>
        <fullName evidence="4 10">Transcription elongation factor Spt6</fullName>
    </recommendedName>
</protein>
<dbReference type="InterPro" id="IPR037027">
    <property type="entry name" value="YqgF/RNaseH-like_dom_sf"/>
</dbReference>
<name>A0A6A6H338_VIRVR</name>
<dbReference type="EMBL" id="ML991817">
    <property type="protein sequence ID" value="KAF2232297.1"/>
    <property type="molecule type" value="Genomic_DNA"/>
</dbReference>
<evidence type="ECO:0000256" key="4">
    <source>
        <dbReference type="ARBA" id="ARBA00020248"/>
    </source>
</evidence>
<evidence type="ECO:0000256" key="10">
    <source>
        <dbReference type="PIRNR" id="PIRNR036947"/>
    </source>
</evidence>
<reference evidence="13" key="1">
    <citation type="journal article" date="2020" name="Stud. Mycol.">
        <title>101 Dothideomycetes genomes: a test case for predicting lifestyles and emergence of pathogens.</title>
        <authorList>
            <person name="Haridas S."/>
            <person name="Albert R."/>
            <person name="Binder M."/>
            <person name="Bloem J."/>
            <person name="Labutti K."/>
            <person name="Salamov A."/>
            <person name="Andreopoulos B."/>
            <person name="Baker S."/>
            <person name="Barry K."/>
            <person name="Bills G."/>
            <person name="Bluhm B."/>
            <person name="Cannon C."/>
            <person name="Castanera R."/>
            <person name="Culley D."/>
            <person name="Daum C."/>
            <person name="Ezra D."/>
            <person name="Gonzalez J."/>
            <person name="Henrissat B."/>
            <person name="Kuo A."/>
            <person name="Liang C."/>
            <person name="Lipzen A."/>
            <person name="Lutzoni F."/>
            <person name="Magnuson J."/>
            <person name="Mondo S."/>
            <person name="Nolan M."/>
            <person name="Ohm R."/>
            <person name="Pangilinan J."/>
            <person name="Park H.-J."/>
            <person name="Ramirez L."/>
            <person name="Alfaro M."/>
            <person name="Sun H."/>
            <person name="Tritt A."/>
            <person name="Yoshinaga Y."/>
            <person name="Zwiers L.-H."/>
            <person name="Turgeon B."/>
            <person name="Goodwin S."/>
            <person name="Spatafora J."/>
            <person name="Crous P."/>
            <person name="Grigoriev I."/>
        </authorList>
    </citation>
    <scope>NUCLEOTIDE SEQUENCE</scope>
    <source>
        <strain evidence="13">Tuck. ex Michener</strain>
    </source>
</reference>
<feature type="compositionally biased region" description="Acidic residues" evidence="11">
    <location>
        <begin position="137"/>
        <end position="147"/>
    </location>
</feature>
<comment type="function">
    <text evidence="10">Plays a role in maintenance of chromatin structure during RNA polymerase II transcription elongation thereby repressing transcription initiation from cryptic promoters. Mediates the reassembly of nucleosomes onto the promoters of at least a selected set of genes during repression; the nucleosome reassembly is essential for transcriptional repression.</text>
</comment>
<evidence type="ECO:0000256" key="7">
    <source>
        <dbReference type="ARBA" id="ARBA00023163"/>
    </source>
</evidence>
<comment type="similarity">
    <text evidence="3 10">Belongs to the SPT6 family.</text>
</comment>
<dbReference type="InterPro" id="IPR028083">
    <property type="entry name" value="Spt6_acidic_N_dom"/>
</dbReference>
<dbReference type="InterPro" id="IPR049540">
    <property type="entry name" value="Spt6-like_S1"/>
</dbReference>
<dbReference type="InterPro" id="IPR012340">
    <property type="entry name" value="NA-bd_OB-fold"/>
</dbReference>
<dbReference type="Gene3D" id="1.10.150.850">
    <property type="entry name" value="Spt6, helix-hairpin-helix domain"/>
    <property type="match status" value="1"/>
</dbReference>
<dbReference type="GO" id="GO:0031491">
    <property type="term" value="F:nucleosome binding"/>
    <property type="evidence" value="ECO:0007669"/>
    <property type="project" value="TreeGrafter"/>
</dbReference>
<dbReference type="Gene3D" id="3.30.420.140">
    <property type="entry name" value="YqgF/RNase H-like domain"/>
    <property type="match status" value="1"/>
</dbReference>
<dbReference type="CDD" id="cd09928">
    <property type="entry name" value="SH2_Cterm_SPT6_like"/>
    <property type="match status" value="1"/>
</dbReference>
<dbReference type="OrthoDB" id="995477at2759"/>
<feature type="compositionally biased region" description="Acidic residues" evidence="11">
    <location>
        <begin position="90"/>
        <end position="102"/>
    </location>
</feature>
<dbReference type="PANTHER" id="PTHR10145">
    <property type="entry name" value="TRANSCRIPTION ELONGATION FACTOR SPT6"/>
    <property type="match status" value="1"/>
</dbReference>
<evidence type="ECO:0000256" key="11">
    <source>
        <dbReference type="SAM" id="MobiDB-lite"/>
    </source>
</evidence>
<keyword evidence="13" id="KW-0648">Protein biosynthesis</keyword>
<keyword evidence="6" id="KW-0727">SH2 domain</keyword>
<dbReference type="InterPro" id="IPR012337">
    <property type="entry name" value="RNaseH-like_sf"/>
</dbReference>
<dbReference type="Gene3D" id="1.10.10.650">
    <property type="entry name" value="RuvA domain 2-like"/>
    <property type="match status" value="1"/>
</dbReference>
<dbReference type="Pfam" id="PF14641">
    <property type="entry name" value="HTH_44"/>
    <property type="match status" value="1"/>
</dbReference>
<comment type="function">
    <text evidence="9">Histone H3-H4 chaperone that plays a role in maintenance of chromatin structure during RNA polymerase II transcription elongation thereby repressing transcription initiation from cryptic promoters. Mediates the reassembly of nucleosomes onto the promoters of at least a selected set of genes during repression; the nucleosome reassembly is essential for transcriptional repression. Essential for viability.</text>
</comment>
<dbReference type="GO" id="GO:0003746">
    <property type="term" value="F:translation elongation factor activity"/>
    <property type="evidence" value="ECO:0007669"/>
    <property type="project" value="UniProtKB-KW"/>
</dbReference>
<evidence type="ECO:0000256" key="2">
    <source>
        <dbReference type="ARBA" id="ARBA00004286"/>
    </source>
</evidence>
<keyword evidence="5" id="KW-0158">Chromosome</keyword>
<keyword evidence="13" id="KW-0251">Elongation factor</keyword>
<dbReference type="InterPro" id="IPR035018">
    <property type="entry name" value="Spt6_SH2_C"/>
</dbReference>
<dbReference type="GO" id="GO:0034728">
    <property type="term" value="P:nucleosome organization"/>
    <property type="evidence" value="ECO:0007669"/>
    <property type="project" value="TreeGrafter"/>
</dbReference>
<evidence type="ECO:0000256" key="9">
    <source>
        <dbReference type="ARBA" id="ARBA00093389"/>
    </source>
</evidence>
<dbReference type="InterPro" id="IPR028088">
    <property type="entry name" value="Spt6_HTH_DNA-bd_dom"/>
</dbReference>
<keyword evidence="7 10" id="KW-0804">Transcription</keyword>
<dbReference type="SUPFAM" id="SSF55550">
    <property type="entry name" value="SH2 domain"/>
    <property type="match status" value="1"/>
</dbReference>
<dbReference type="InterPro" id="IPR055179">
    <property type="entry name" value="Tex-like_central_region"/>
</dbReference>
<dbReference type="SMART" id="SM00252">
    <property type="entry name" value="SH2"/>
    <property type="match status" value="1"/>
</dbReference>
<gene>
    <name evidence="13" type="ORF">EV356DRAFT_578530</name>
</gene>
<proteinExistence type="inferred from homology"/>
<feature type="region of interest" description="Disordered" evidence="11">
    <location>
        <begin position="1209"/>
        <end position="1232"/>
    </location>
</feature>
<feature type="region of interest" description="Disordered" evidence="11">
    <location>
        <begin position="1"/>
        <end position="178"/>
    </location>
</feature>
<dbReference type="Pfam" id="PF14639">
    <property type="entry name" value="YqgF"/>
    <property type="match status" value="1"/>
</dbReference>
<dbReference type="InterPro" id="IPR003029">
    <property type="entry name" value="S1_domain"/>
</dbReference>
<dbReference type="Gene3D" id="1.10.10.2740">
    <property type="entry name" value="Spt6, Death-like domain"/>
    <property type="match status" value="1"/>
</dbReference>
<dbReference type="InterPro" id="IPR017072">
    <property type="entry name" value="TF_Spt6"/>
</dbReference>
<feature type="compositionally biased region" description="Basic and acidic residues" evidence="11">
    <location>
        <begin position="148"/>
        <end position="161"/>
    </location>
</feature>
<evidence type="ECO:0000259" key="12">
    <source>
        <dbReference type="PROSITE" id="PS50126"/>
    </source>
</evidence>
<sequence length="1434" mass="164192">MSTSLLDLAAEVGSEEDDDYDEENGEVRGKPNGTNGAADDSSEEDDEDDDEEAARAVREGFIVEADEDDDEDDARERRRRRKKRRRAEREAEEENLDEEDLDLIGVGPRPTEPKFKRLKRGHRDNDADAEPRGIDDMFSDDEADGVDVQERRAPGRSRVTDDYEFADFIEDDEFPDEEADRLRDDLEVARPTAKGYAGVNGLSSQGLDEVAIEDMRAAFGDGTEYDWALQLQEAMDEEQQDPDKPLELKDVFEPSQLAEKMLTDEDNEIRITDVPERFQLARKPFTQKDLSEEETAARAKEESLWISNMMLPKKRFERDMVEPFQKSVAKILEFMNVEDYEVPFIFQHRKDYLIHANKVPTEPDPSNPNAPEYQMRAEKLLNQGDLWEIFELDLKFRALVEKRDALSRAYDNLKSKHGIQDTVFEDMLPNAVTMEELQDVQDYLHFQYATELKEVNLAEAEQNGTQKRTSAMKTIFEKLRSSKVYNLVRAFGISAEDFAQNALQIGRRRYTEDASERPDDMADSLLEPPEYLTGAQVLRAGKAMFAEELTMSPRVRKLMRQTYYTQGLFDCFRTEKGLRKIDEDHPYYEFKYLRGQDFTAMARRPELYLKMLKAEQEGLIEVKIRLDRFNNFKERLYKEIESDNFSEVADAWNALRREVLDTALVKLDKIMVKGVKENLKTECENQLARSCREEYSRKLDQAPYKPRGEILGTSPRVLALSNGQGHAGRDAICWASVEDDGKVKDNGKFVDLRIGNPEKYLPDGRDVAAFVDLIQRRKPDVIAVSGFSVETRKLYKDLQDIIDKHDLRCPEFEGEDGKDVSEKLDVIIVNDEVARLYHTSDRAVAEYPKLAPLSRYCVALAKYVQDPLKEYAALGRDIVSIVFDPNQNLIPQDKLLKHLETAMVDYVNLVGVDINDAVADSYSANLLPYVCGLGPRKAQQLLKVINLNGGYVTTREELLGNSSENENMLMAVTAKVWTNCASFLYITYDSTEEHADYLDNTRVHPEDYDLGRKMAADALELDEEDVKAEVDEYGPAAIVRKLVKDDEQEKVNDLILEQYAEQLETSFNQRKRATLETIRAELQQPYEELRRNFVLLSSDEVFTMLTGETKDSLCENMIVPVNVRRIFMDHMEVKLDCGVEGGVSSSEYPEGVGEEFGGKDPRQVFQTGQTVQAKLLFLNRKQLTAQLSLRDDALRRPYRREFDHIPSEWDEAQEAQDKKAAQKEIDDRGGRQQRVVKHPLFRPFNSAQAEEFLGSGVRGDVVIRPSSRGLDHLAITWKVADNVYQHIDVLELDKENEFSVGRTLKIGGKYSYSDLDDLIANHVRAMAKKADEMMGDERYQDGSKSQTDQWLETYTEANPKRSMYAFCLNPKFPGYFHLCFKAGRDAPLCNWGVKIVPNAFELRKNVYPDMRGLKNGFKLLIARETAAGGPMRGR</sequence>
<dbReference type="InterPro" id="IPR035019">
    <property type="entry name" value="Spt6_SH2_N"/>
</dbReference>
<organism evidence="13 14">
    <name type="scientific">Viridothelium virens</name>
    <name type="common">Speckled blister lichen</name>
    <name type="synonym">Trypethelium virens</name>
    <dbReference type="NCBI Taxonomy" id="1048519"/>
    <lineage>
        <taxon>Eukaryota</taxon>
        <taxon>Fungi</taxon>
        <taxon>Dikarya</taxon>
        <taxon>Ascomycota</taxon>
        <taxon>Pezizomycotina</taxon>
        <taxon>Dothideomycetes</taxon>
        <taxon>Dothideomycetes incertae sedis</taxon>
        <taxon>Trypetheliales</taxon>
        <taxon>Trypetheliaceae</taxon>
        <taxon>Viridothelium</taxon>
    </lineage>
</organism>
<evidence type="ECO:0000256" key="8">
    <source>
        <dbReference type="ARBA" id="ARBA00023242"/>
    </source>
</evidence>
<evidence type="ECO:0000313" key="13">
    <source>
        <dbReference type="EMBL" id="KAF2232297.1"/>
    </source>
</evidence>
<comment type="subcellular location">
    <subcellularLocation>
        <location evidence="2">Chromosome</location>
    </subcellularLocation>
    <subcellularLocation>
        <location evidence="1 10">Nucleus</location>
    </subcellularLocation>
</comment>
<dbReference type="InterPro" id="IPR023323">
    <property type="entry name" value="Tex-like_dom_sf"/>
</dbReference>
<dbReference type="FunFam" id="1.10.150.850:FF:000001">
    <property type="entry name" value="Transcription elongation factor spt6"/>
    <property type="match status" value="1"/>
</dbReference>
<dbReference type="Gene3D" id="3.30.505.10">
    <property type="entry name" value="SH2 domain"/>
    <property type="match status" value="2"/>
</dbReference>
<dbReference type="CDD" id="cd09918">
    <property type="entry name" value="SH2_Nterm_SPT6_like"/>
    <property type="match status" value="1"/>
</dbReference>
<feature type="compositionally biased region" description="Acidic residues" evidence="11">
    <location>
        <begin position="40"/>
        <end position="52"/>
    </location>
</feature>
<dbReference type="InterPro" id="IPR035420">
    <property type="entry name" value="Spt6_SH2"/>
</dbReference>
<dbReference type="InterPro" id="IPR023319">
    <property type="entry name" value="Tex-like_HTH_dom_sf"/>
</dbReference>
<accession>A0A6A6H338</accession>
<dbReference type="Pfam" id="PF22706">
    <property type="entry name" value="Tex_central_region"/>
    <property type="match status" value="1"/>
</dbReference>